<sequence>MNQLIAFVRQVWLACLSGVLLAGCVTEYQPDSISLPPALIVEGQITDQPGPYTVRLSRTADYSIRSVNLLVEKATVTLADNAGNRETLTETSAGVYQTRANGVRGVAGRQYKLTIQTRAGLQFESQPELLTAAPPILNVYTEYRNEAIAGTTNRRQGWDVYIDTKDPATPGNFYRWEWTHYEPISVCQRTVRTDGSYTGLGCCSQCWDIERCYNCVNTSSDANINGQAISKQLIMRAPYTSSAPYYLEVQQQAISQGAYAFWKSVRQLVGNTGGLFDPAPALVQGNIRCVSDPSVLAFGYFGATGVSERGFYVDRSAGQGTPDLAPPVFVPPLSPCVVCENSIYRTPNKPRWWVY</sequence>
<proteinExistence type="predicted"/>
<comment type="caution">
    <text evidence="1">The sequence shown here is derived from an EMBL/GenBank/DDBJ whole genome shotgun (WGS) entry which is preliminary data.</text>
</comment>
<accession>A0A4Q2UT06</accession>
<dbReference type="AlphaFoldDB" id="A0A4Q2UT06"/>
<dbReference type="Pfam" id="PF14054">
    <property type="entry name" value="DUF4249"/>
    <property type="match status" value="1"/>
</dbReference>
<reference evidence="1 2" key="1">
    <citation type="submission" date="2019-01" db="EMBL/GenBank/DDBJ databases">
        <title>Spirosoma flava sp. nov., a propanil-degrading bacterium isolated from herbicide-contaminated soil.</title>
        <authorList>
            <person name="Zhang L."/>
            <person name="Jiang J.-D."/>
        </authorList>
    </citation>
    <scope>NUCLEOTIDE SEQUENCE [LARGE SCALE GENOMIC DNA]</scope>
    <source>
        <strain evidence="1 2">TY50</strain>
    </source>
</reference>
<gene>
    <name evidence="1" type="ORF">EQG79_01880</name>
</gene>
<organism evidence="1 2">
    <name type="scientific">Spirosoma sordidisoli</name>
    <dbReference type="NCBI Taxonomy" id="2502893"/>
    <lineage>
        <taxon>Bacteria</taxon>
        <taxon>Pseudomonadati</taxon>
        <taxon>Bacteroidota</taxon>
        <taxon>Cytophagia</taxon>
        <taxon>Cytophagales</taxon>
        <taxon>Cytophagaceae</taxon>
        <taxon>Spirosoma</taxon>
    </lineage>
</organism>
<name>A0A4Q2UT06_9BACT</name>
<dbReference type="RefSeq" id="WP_129599539.1">
    <property type="nucleotide sequence ID" value="NZ_SBLB01000001.1"/>
</dbReference>
<evidence type="ECO:0000313" key="2">
    <source>
        <dbReference type="Proteomes" id="UP000290407"/>
    </source>
</evidence>
<keyword evidence="2" id="KW-1185">Reference proteome</keyword>
<dbReference type="Proteomes" id="UP000290407">
    <property type="component" value="Unassembled WGS sequence"/>
</dbReference>
<protein>
    <submittedName>
        <fullName evidence="1">DUF4249 domain-containing protein</fullName>
    </submittedName>
</protein>
<evidence type="ECO:0000313" key="1">
    <source>
        <dbReference type="EMBL" id="RYC70925.1"/>
    </source>
</evidence>
<dbReference type="InterPro" id="IPR025345">
    <property type="entry name" value="DUF4249"/>
</dbReference>
<dbReference type="EMBL" id="SBLB01000001">
    <property type="protein sequence ID" value="RYC70925.1"/>
    <property type="molecule type" value="Genomic_DNA"/>
</dbReference>